<keyword evidence="2" id="KW-1185">Reference proteome</keyword>
<evidence type="ECO:0000313" key="1">
    <source>
        <dbReference type="EMBL" id="GHF26888.1"/>
    </source>
</evidence>
<sequence>MAKVPVPHRIGEPRTEAEFLPDTLPEELSDRLASFLEEAEPILYSPGTMPDPFSDSPDMHVRVGIMTDGEWVWHLAWSDYVKYHRVSPPDDFLEHITALDYTAPDITVEHAMEIAEAEGIPMPD</sequence>
<gene>
    <name evidence="1" type="ORF">GCM10018772_60780</name>
</gene>
<organism evidence="1 2">
    <name type="scientific">Streptomyces fumanus</name>
    <dbReference type="NCBI Taxonomy" id="67302"/>
    <lineage>
        <taxon>Bacteria</taxon>
        <taxon>Bacillati</taxon>
        <taxon>Actinomycetota</taxon>
        <taxon>Actinomycetes</taxon>
        <taxon>Kitasatosporales</taxon>
        <taxon>Streptomycetaceae</taxon>
        <taxon>Streptomyces</taxon>
    </lineage>
</organism>
<dbReference type="AlphaFoldDB" id="A0A919AUZ2"/>
<reference evidence="1" key="1">
    <citation type="journal article" date="2014" name="Int. J. Syst. Evol. Microbiol.">
        <title>Complete genome sequence of Corynebacterium casei LMG S-19264T (=DSM 44701T), isolated from a smear-ripened cheese.</title>
        <authorList>
            <consortium name="US DOE Joint Genome Institute (JGI-PGF)"/>
            <person name="Walter F."/>
            <person name="Albersmeier A."/>
            <person name="Kalinowski J."/>
            <person name="Ruckert C."/>
        </authorList>
    </citation>
    <scope>NUCLEOTIDE SEQUENCE</scope>
    <source>
        <strain evidence="1">JCM 4477</strain>
    </source>
</reference>
<evidence type="ECO:0000313" key="2">
    <source>
        <dbReference type="Proteomes" id="UP000630718"/>
    </source>
</evidence>
<dbReference type="Proteomes" id="UP000630718">
    <property type="component" value="Unassembled WGS sequence"/>
</dbReference>
<protein>
    <submittedName>
        <fullName evidence="1">Uncharacterized protein</fullName>
    </submittedName>
</protein>
<comment type="caution">
    <text evidence="1">The sequence shown here is derived from an EMBL/GenBank/DDBJ whole genome shotgun (WGS) entry which is preliminary data.</text>
</comment>
<reference evidence="1" key="2">
    <citation type="submission" date="2020-09" db="EMBL/GenBank/DDBJ databases">
        <authorList>
            <person name="Sun Q."/>
            <person name="Ohkuma M."/>
        </authorList>
    </citation>
    <scope>NUCLEOTIDE SEQUENCE</scope>
    <source>
        <strain evidence="1">JCM 4477</strain>
    </source>
</reference>
<accession>A0A919AUZ2</accession>
<dbReference type="EMBL" id="BNBI01000016">
    <property type="protein sequence ID" value="GHF26888.1"/>
    <property type="molecule type" value="Genomic_DNA"/>
</dbReference>
<proteinExistence type="predicted"/>
<name>A0A919AUZ2_9ACTN</name>
<dbReference type="RefSeq" id="WP_190207671.1">
    <property type="nucleotide sequence ID" value="NZ_BNBI01000016.1"/>
</dbReference>